<comment type="caution">
    <text evidence="8">The sequence shown here is derived from an EMBL/GenBank/DDBJ whole genome shotgun (WGS) entry which is preliminary data.</text>
</comment>
<proteinExistence type="inferred from homology"/>
<sequence>MAPLLRLLPVAAAFLPLATALAPRAAPYHPPRTARAAPLRPAPSPCMSLPTAAYLAAATVTGGALGTPFVVGAIRTWYRRIPLPGWTPPDRVFAPVWSSLYAAMGVATAIVGGARGFASPPVVHFAAHYAANLAWAPVFFGLRRLRLALALNLALCASLALLVAQYSRASAAAGLLLLPYLAWVLFATALNVAICRLNPTEGGYNNAMLQAELAQLQRRASAIAFGA</sequence>
<feature type="transmembrane region" description="Helical" evidence="6">
    <location>
        <begin position="92"/>
        <end position="110"/>
    </location>
</feature>
<reference evidence="8 9" key="1">
    <citation type="journal article" date="2024" name="Science">
        <title>Giant polyketide synthase enzymes in the biosynthesis of giant marine polyether toxins.</title>
        <authorList>
            <person name="Fallon T.R."/>
            <person name="Shende V.V."/>
            <person name="Wierzbicki I.H."/>
            <person name="Pendleton A.L."/>
            <person name="Watervoot N.F."/>
            <person name="Auber R.P."/>
            <person name="Gonzalez D.J."/>
            <person name="Wisecaver J.H."/>
            <person name="Moore B.S."/>
        </authorList>
    </citation>
    <scope>NUCLEOTIDE SEQUENCE [LARGE SCALE GENOMIC DNA]</scope>
    <source>
        <strain evidence="8 9">12B1</strain>
    </source>
</reference>
<feature type="chain" id="PRO_5044298746" evidence="7">
    <location>
        <begin position="21"/>
        <end position="227"/>
    </location>
</feature>
<comment type="similarity">
    <text evidence="2">Belongs to the TspO/BZRP family.</text>
</comment>
<keyword evidence="9" id="KW-1185">Reference proteome</keyword>
<dbReference type="Gene3D" id="1.20.1260.100">
    <property type="entry name" value="TspO/MBR protein"/>
    <property type="match status" value="1"/>
</dbReference>
<dbReference type="PANTHER" id="PTHR10057:SF0">
    <property type="entry name" value="TRANSLOCATOR PROTEIN"/>
    <property type="match status" value="1"/>
</dbReference>
<dbReference type="CDD" id="cd15904">
    <property type="entry name" value="TSPO_MBR"/>
    <property type="match status" value="1"/>
</dbReference>
<gene>
    <name evidence="8" type="ORF">AB1Y20_013456</name>
</gene>
<evidence type="ECO:0000256" key="5">
    <source>
        <dbReference type="ARBA" id="ARBA00023136"/>
    </source>
</evidence>
<evidence type="ECO:0000256" key="3">
    <source>
        <dbReference type="ARBA" id="ARBA00022692"/>
    </source>
</evidence>
<name>A0AB34IHV9_PRYPA</name>
<dbReference type="FunFam" id="1.20.1260.100:FF:000001">
    <property type="entry name" value="translocator protein 2"/>
    <property type="match status" value="1"/>
</dbReference>
<evidence type="ECO:0000256" key="1">
    <source>
        <dbReference type="ARBA" id="ARBA00004141"/>
    </source>
</evidence>
<evidence type="ECO:0000313" key="8">
    <source>
        <dbReference type="EMBL" id="KAL1498935.1"/>
    </source>
</evidence>
<keyword evidence="5 6" id="KW-0472">Membrane</keyword>
<dbReference type="InterPro" id="IPR004307">
    <property type="entry name" value="TspO_MBR"/>
</dbReference>
<evidence type="ECO:0000256" key="4">
    <source>
        <dbReference type="ARBA" id="ARBA00022989"/>
    </source>
</evidence>
<dbReference type="Pfam" id="PF03073">
    <property type="entry name" value="TspO_MBR"/>
    <property type="match status" value="1"/>
</dbReference>
<evidence type="ECO:0000313" key="9">
    <source>
        <dbReference type="Proteomes" id="UP001515480"/>
    </source>
</evidence>
<feature type="signal peptide" evidence="7">
    <location>
        <begin position="1"/>
        <end position="20"/>
    </location>
</feature>
<feature type="transmembrane region" description="Helical" evidence="6">
    <location>
        <begin position="122"/>
        <end position="140"/>
    </location>
</feature>
<organism evidence="8 9">
    <name type="scientific">Prymnesium parvum</name>
    <name type="common">Toxic golden alga</name>
    <dbReference type="NCBI Taxonomy" id="97485"/>
    <lineage>
        <taxon>Eukaryota</taxon>
        <taxon>Haptista</taxon>
        <taxon>Haptophyta</taxon>
        <taxon>Prymnesiophyceae</taxon>
        <taxon>Prymnesiales</taxon>
        <taxon>Prymnesiaceae</taxon>
        <taxon>Prymnesium</taxon>
    </lineage>
</organism>
<feature type="transmembrane region" description="Helical" evidence="6">
    <location>
        <begin position="52"/>
        <end position="71"/>
    </location>
</feature>
<dbReference type="InterPro" id="IPR038330">
    <property type="entry name" value="TspO/MBR-related_sf"/>
</dbReference>
<accession>A0AB34IHV9</accession>
<evidence type="ECO:0000256" key="7">
    <source>
        <dbReference type="SAM" id="SignalP"/>
    </source>
</evidence>
<evidence type="ECO:0000256" key="6">
    <source>
        <dbReference type="SAM" id="Phobius"/>
    </source>
</evidence>
<keyword evidence="4 6" id="KW-1133">Transmembrane helix</keyword>
<protein>
    <submittedName>
        <fullName evidence="8">Uncharacterized protein</fullName>
    </submittedName>
</protein>
<dbReference type="GO" id="GO:0033013">
    <property type="term" value="P:tetrapyrrole metabolic process"/>
    <property type="evidence" value="ECO:0007669"/>
    <property type="project" value="UniProtKB-ARBA"/>
</dbReference>
<dbReference type="GO" id="GO:0016020">
    <property type="term" value="C:membrane"/>
    <property type="evidence" value="ECO:0007669"/>
    <property type="project" value="UniProtKB-SubCell"/>
</dbReference>
<feature type="transmembrane region" description="Helical" evidence="6">
    <location>
        <begin position="172"/>
        <end position="194"/>
    </location>
</feature>
<dbReference type="AlphaFoldDB" id="A0AB34IHV9"/>
<dbReference type="PANTHER" id="PTHR10057">
    <property type="entry name" value="PERIPHERAL-TYPE BENZODIAZEPINE RECEPTOR"/>
    <property type="match status" value="1"/>
</dbReference>
<comment type="subcellular location">
    <subcellularLocation>
        <location evidence="1">Membrane</location>
        <topology evidence="1">Multi-pass membrane protein</topology>
    </subcellularLocation>
</comment>
<keyword evidence="3 6" id="KW-0812">Transmembrane</keyword>
<dbReference type="Proteomes" id="UP001515480">
    <property type="component" value="Unassembled WGS sequence"/>
</dbReference>
<feature type="transmembrane region" description="Helical" evidence="6">
    <location>
        <begin position="147"/>
        <end position="166"/>
    </location>
</feature>
<evidence type="ECO:0000256" key="2">
    <source>
        <dbReference type="ARBA" id="ARBA00007524"/>
    </source>
</evidence>
<dbReference type="EMBL" id="JBGBPQ010000026">
    <property type="protein sequence ID" value="KAL1498935.1"/>
    <property type="molecule type" value="Genomic_DNA"/>
</dbReference>
<keyword evidence="7" id="KW-0732">Signal</keyword>